<dbReference type="RefSeq" id="WP_238751280.1">
    <property type="nucleotide sequence ID" value="NZ_CAKLPZ010000002.1"/>
</dbReference>
<dbReference type="Gene3D" id="2.40.160.60">
    <property type="entry name" value="Outer membrane protein transport protein (OMPP1/FadL/TodX)"/>
    <property type="match status" value="1"/>
</dbReference>
<sequence>MNLRLVLAALLLTGTLSGQNFNDALRYSFVTPQGTARFAGTGGSLTPLGVDVTTLHTNPAGIGWNRYNVAQVTPGFTFTGMDANLVPSQPAENTSESAANFNLPSIGAIFAGTTRSVNWSTLNFGISVTRLTDYNQQTRFGGRSQGSIIDGYAADLNAGIEDPFGSLLAFNTGAFFEDDQGFFTDFDFEENDGGRIRRDGLYDRRGSMSEVALGFGGNYREKLLWGLSFGIPFFTYDEVFSYEEVDDQGEISGFDNSAFDQSLITSGTGFNLKFGLTYLPTEQLRISGAIHSPTLWTIDEQFSTGFEYNFVDDNGQAMGGTELSPLNSATYNLSTPWRFMVGAGYLIGKSGFLSVDVDYADYRGNSISFDDFATAAEATNESIDNNLSSSIGLRVGGELNLKPIQLRAGVGYRQIPYAVFLNDEDEAYLTYSAGAGYSIGKFFVDVAAQYSGASGFETAYNAPIDLEEPLILTDRSRVSVLLTVGLRGFNVGF</sequence>
<protein>
    <submittedName>
        <fullName evidence="2">Uncharacterized protein</fullName>
    </submittedName>
</protein>
<evidence type="ECO:0000256" key="1">
    <source>
        <dbReference type="SAM" id="SignalP"/>
    </source>
</evidence>
<dbReference type="EMBL" id="CAKLPZ010000002">
    <property type="protein sequence ID" value="CAH1001434.1"/>
    <property type="molecule type" value="Genomic_DNA"/>
</dbReference>
<proteinExistence type="predicted"/>
<evidence type="ECO:0000313" key="3">
    <source>
        <dbReference type="Proteomes" id="UP000837803"/>
    </source>
</evidence>
<keyword evidence="3" id="KW-1185">Reference proteome</keyword>
<evidence type="ECO:0000313" key="2">
    <source>
        <dbReference type="EMBL" id="CAH1001434.1"/>
    </source>
</evidence>
<feature type="signal peptide" evidence="1">
    <location>
        <begin position="1"/>
        <end position="18"/>
    </location>
</feature>
<reference evidence="2" key="1">
    <citation type="submission" date="2021-12" db="EMBL/GenBank/DDBJ databases">
        <authorList>
            <person name="Rodrigo-Torres L."/>
            <person name="Arahal R. D."/>
            <person name="Lucena T."/>
        </authorList>
    </citation>
    <scope>NUCLEOTIDE SEQUENCE</scope>
    <source>
        <strain evidence="2">CECT 8419</strain>
    </source>
</reference>
<accession>A0ABM9B287</accession>
<feature type="chain" id="PRO_5045906078" evidence="1">
    <location>
        <begin position="19"/>
        <end position="493"/>
    </location>
</feature>
<comment type="caution">
    <text evidence="2">The sequence shown here is derived from an EMBL/GenBank/DDBJ whole genome shotgun (WGS) entry which is preliminary data.</text>
</comment>
<name>A0ABM9B287_9BACT</name>
<gene>
    <name evidence="2" type="ORF">LEM8419_02337</name>
</gene>
<organism evidence="2 3">
    <name type="scientific">Neolewinella maritima</name>
    <dbReference type="NCBI Taxonomy" id="1383882"/>
    <lineage>
        <taxon>Bacteria</taxon>
        <taxon>Pseudomonadati</taxon>
        <taxon>Bacteroidota</taxon>
        <taxon>Saprospiria</taxon>
        <taxon>Saprospirales</taxon>
        <taxon>Lewinellaceae</taxon>
        <taxon>Neolewinella</taxon>
    </lineage>
</organism>
<keyword evidence="1" id="KW-0732">Signal</keyword>
<dbReference type="SUPFAM" id="SSF56935">
    <property type="entry name" value="Porins"/>
    <property type="match status" value="1"/>
</dbReference>
<dbReference type="Proteomes" id="UP000837803">
    <property type="component" value="Unassembled WGS sequence"/>
</dbReference>